<keyword evidence="2 7" id="KW-0813">Transport</keyword>
<feature type="transmembrane region" description="Helical" evidence="7">
    <location>
        <begin position="14"/>
        <end position="31"/>
    </location>
</feature>
<evidence type="ECO:0000256" key="3">
    <source>
        <dbReference type="ARBA" id="ARBA00022475"/>
    </source>
</evidence>
<organism evidence="9 10">
    <name type="scientific">Ruminococcus gauvreauii</name>
    <dbReference type="NCBI Taxonomy" id="438033"/>
    <lineage>
        <taxon>Bacteria</taxon>
        <taxon>Bacillati</taxon>
        <taxon>Bacillota</taxon>
        <taxon>Clostridia</taxon>
        <taxon>Eubacteriales</taxon>
        <taxon>Oscillospiraceae</taxon>
        <taxon>Ruminococcus</taxon>
    </lineage>
</organism>
<evidence type="ECO:0000256" key="5">
    <source>
        <dbReference type="ARBA" id="ARBA00022989"/>
    </source>
</evidence>
<keyword evidence="3" id="KW-1003">Cell membrane</keyword>
<evidence type="ECO:0000313" key="10">
    <source>
        <dbReference type="Proteomes" id="UP001060164"/>
    </source>
</evidence>
<dbReference type="RefSeq" id="WP_028530063.1">
    <property type="nucleotide sequence ID" value="NZ_CABLBR010000041.1"/>
</dbReference>
<dbReference type="PANTHER" id="PTHR30151:SF0">
    <property type="entry name" value="ABC TRANSPORTER PERMEASE PROTEIN MJ0413-RELATED"/>
    <property type="match status" value="1"/>
</dbReference>
<dbReference type="EMBL" id="CP102290">
    <property type="protein sequence ID" value="UWP60977.1"/>
    <property type="molecule type" value="Genomic_DNA"/>
</dbReference>
<evidence type="ECO:0000256" key="6">
    <source>
        <dbReference type="ARBA" id="ARBA00023136"/>
    </source>
</evidence>
<feature type="transmembrane region" description="Helical" evidence="7">
    <location>
        <begin position="75"/>
        <end position="97"/>
    </location>
</feature>
<sequence>MQTKTPAQERRDKIVYGTLAVFIFLVIWYLVTKLTAFGEIFPDPITVLANIGDKFVNPLGKVTLVGHILVSIRRVMVAFVVAAAGGIVLGVTMGWYPVVESIFKPVIEFLRPIPPIAWIPISILWYGFSEMSKYFLIFLASFFVITISVYSGVKSVDPMLIRAAKMLGAKDNQLFTTIIIPSVVPYIFSGLQVALGNSWASIVAAEMVQSNMGVGWIIITGQQSSNMVQIVTGIVCIAVVGMLLVMIMRGLESKLCAWNKQGR</sequence>
<evidence type="ECO:0000256" key="1">
    <source>
        <dbReference type="ARBA" id="ARBA00004651"/>
    </source>
</evidence>
<feature type="transmembrane region" description="Helical" evidence="7">
    <location>
        <begin position="231"/>
        <end position="251"/>
    </location>
</feature>
<dbReference type="SUPFAM" id="SSF161098">
    <property type="entry name" value="MetI-like"/>
    <property type="match status" value="1"/>
</dbReference>
<evidence type="ECO:0000259" key="8">
    <source>
        <dbReference type="PROSITE" id="PS50928"/>
    </source>
</evidence>
<dbReference type="Pfam" id="PF00528">
    <property type="entry name" value="BPD_transp_1"/>
    <property type="match status" value="1"/>
</dbReference>
<keyword evidence="10" id="KW-1185">Reference proteome</keyword>
<feature type="transmembrane region" description="Helical" evidence="7">
    <location>
        <begin position="134"/>
        <end position="153"/>
    </location>
</feature>
<gene>
    <name evidence="9" type="ORF">NQ502_08105</name>
</gene>
<dbReference type="InterPro" id="IPR000515">
    <property type="entry name" value="MetI-like"/>
</dbReference>
<evidence type="ECO:0000256" key="2">
    <source>
        <dbReference type="ARBA" id="ARBA00022448"/>
    </source>
</evidence>
<dbReference type="Gene3D" id="1.10.3720.10">
    <property type="entry name" value="MetI-like"/>
    <property type="match status" value="1"/>
</dbReference>
<name>A0ABY5VKQ9_9FIRM</name>
<evidence type="ECO:0000256" key="7">
    <source>
        <dbReference type="RuleBase" id="RU363032"/>
    </source>
</evidence>
<evidence type="ECO:0000313" key="9">
    <source>
        <dbReference type="EMBL" id="UWP60977.1"/>
    </source>
</evidence>
<protein>
    <submittedName>
        <fullName evidence="9">ABC transporter permease</fullName>
    </submittedName>
</protein>
<reference evidence="9" key="1">
    <citation type="journal article" date="2022" name="Cell">
        <title>Design, construction, and in vivo augmentation of a complex gut microbiome.</title>
        <authorList>
            <person name="Cheng A.G."/>
            <person name="Ho P.Y."/>
            <person name="Aranda-Diaz A."/>
            <person name="Jain S."/>
            <person name="Yu F.B."/>
            <person name="Meng X."/>
            <person name="Wang M."/>
            <person name="Iakiviak M."/>
            <person name="Nagashima K."/>
            <person name="Zhao A."/>
            <person name="Murugkar P."/>
            <person name="Patil A."/>
            <person name="Atabakhsh K."/>
            <person name="Weakley A."/>
            <person name="Yan J."/>
            <person name="Brumbaugh A.R."/>
            <person name="Higginbottom S."/>
            <person name="Dimas A."/>
            <person name="Shiver A.L."/>
            <person name="Deutschbauer A."/>
            <person name="Neff N."/>
            <person name="Sonnenburg J.L."/>
            <person name="Huang K.C."/>
            <person name="Fischbach M.A."/>
        </authorList>
    </citation>
    <scope>NUCLEOTIDE SEQUENCE</scope>
    <source>
        <strain evidence="9">DSM 19829</strain>
    </source>
</reference>
<comment type="subcellular location">
    <subcellularLocation>
        <location evidence="1 7">Cell membrane</location>
        <topology evidence="1 7">Multi-pass membrane protein</topology>
    </subcellularLocation>
</comment>
<feature type="domain" description="ABC transmembrane type-1" evidence="8">
    <location>
        <begin position="68"/>
        <end position="252"/>
    </location>
</feature>
<feature type="transmembrane region" description="Helical" evidence="7">
    <location>
        <begin position="109"/>
        <end position="128"/>
    </location>
</feature>
<comment type="similarity">
    <text evidence="7">Belongs to the binding-protein-dependent transport system permease family.</text>
</comment>
<feature type="transmembrane region" description="Helical" evidence="7">
    <location>
        <begin position="174"/>
        <end position="193"/>
    </location>
</feature>
<keyword evidence="4 7" id="KW-0812">Transmembrane</keyword>
<dbReference type="CDD" id="cd06261">
    <property type="entry name" value="TM_PBP2"/>
    <property type="match status" value="1"/>
</dbReference>
<dbReference type="PROSITE" id="PS50928">
    <property type="entry name" value="ABC_TM1"/>
    <property type="match status" value="1"/>
</dbReference>
<keyword evidence="6 7" id="KW-0472">Membrane</keyword>
<dbReference type="Proteomes" id="UP001060164">
    <property type="component" value="Chromosome"/>
</dbReference>
<keyword evidence="5 7" id="KW-1133">Transmembrane helix</keyword>
<dbReference type="InterPro" id="IPR035906">
    <property type="entry name" value="MetI-like_sf"/>
</dbReference>
<evidence type="ECO:0000256" key="4">
    <source>
        <dbReference type="ARBA" id="ARBA00022692"/>
    </source>
</evidence>
<proteinExistence type="inferred from homology"/>
<dbReference type="PANTHER" id="PTHR30151">
    <property type="entry name" value="ALKANE SULFONATE ABC TRANSPORTER-RELATED, MEMBRANE SUBUNIT"/>
    <property type="match status" value="1"/>
</dbReference>
<accession>A0ABY5VKQ9</accession>